<sequence>RFFLIELENDYSKADLKELLLKISTNWTKISKREINPFCPYIYLDKIKDEELIELKTVLSREDNFMFIDGYNFKGADFSTESIIQKPNINNPIRLKLIDTLDNLKLVLQKKNKDIYQFYLSTPYFEVDNQYIQNIKIQIKELKSIKEII</sequence>
<dbReference type="AlphaFoldDB" id="A0A5J4P9M2"/>
<proteinExistence type="predicted"/>
<organism evidence="1">
    <name type="scientific">termite gut metagenome</name>
    <dbReference type="NCBI Taxonomy" id="433724"/>
    <lineage>
        <taxon>unclassified sequences</taxon>
        <taxon>metagenomes</taxon>
        <taxon>organismal metagenomes</taxon>
    </lineage>
</organism>
<protein>
    <submittedName>
        <fullName evidence="1">Uncharacterized protein</fullName>
    </submittedName>
</protein>
<gene>
    <name evidence="1" type="ORF">EZS27_043054</name>
</gene>
<name>A0A5J4P9M2_9ZZZZ</name>
<evidence type="ECO:0000313" key="1">
    <source>
        <dbReference type="EMBL" id="KAA6305294.1"/>
    </source>
</evidence>
<accession>A0A5J4P9M2</accession>
<dbReference type="EMBL" id="SNRY01010813">
    <property type="protein sequence ID" value="KAA6305294.1"/>
    <property type="molecule type" value="Genomic_DNA"/>
</dbReference>
<feature type="non-terminal residue" evidence="1">
    <location>
        <position position="1"/>
    </location>
</feature>
<comment type="caution">
    <text evidence="1">The sequence shown here is derived from an EMBL/GenBank/DDBJ whole genome shotgun (WGS) entry which is preliminary data.</text>
</comment>
<reference evidence="1" key="1">
    <citation type="submission" date="2019-03" db="EMBL/GenBank/DDBJ databases">
        <title>Single cell metagenomics reveals metabolic interactions within the superorganism composed of flagellate Streblomastix strix and complex community of Bacteroidetes bacteria on its surface.</title>
        <authorList>
            <person name="Treitli S.C."/>
            <person name="Kolisko M."/>
            <person name="Husnik F."/>
            <person name="Keeling P."/>
            <person name="Hampl V."/>
        </authorList>
    </citation>
    <scope>NUCLEOTIDE SEQUENCE</scope>
    <source>
        <strain evidence="1">STM</strain>
    </source>
</reference>